<comment type="caution">
    <text evidence="1">The sequence shown here is derived from an EMBL/GenBank/DDBJ whole genome shotgun (WGS) entry which is preliminary data.</text>
</comment>
<reference evidence="1" key="1">
    <citation type="submission" date="2016-03" db="EMBL/GenBank/DDBJ databases">
        <authorList>
            <person name="Borrel G."/>
            <person name="Mccann A."/>
            <person name="O'Toole P.W."/>
        </authorList>
    </citation>
    <scope>NUCLEOTIDE SEQUENCE</scope>
    <source>
        <strain evidence="1">183</strain>
    </source>
</reference>
<organism evidence="1 2">
    <name type="scientific">Candidatus Methanomassiliicoccus intestinalis</name>
    <dbReference type="NCBI Taxonomy" id="1406512"/>
    <lineage>
        <taxon>Archaea</taxon>
        <taxon>Methanobacteriati</taxon>
        <taxon>Thermoplasmatota</taxon>
        <taxon>Thermoplasmata</taxon>
        <taxon>Methanomassiliicoccales</taxon>
        <taxon>Methanomassiliicoccaceae</taxon>
        <taxon>Methanomassiliicoccus</taxon>
    </lineage>
</organism>
<dbReference type="AlphaFoldDB" id="A0A8J8PER0"/>
<proteinExistence type="predicted"/>
<sequence length="101" mass="11222">MPLTPEMERVGVTPALMKTTKKMTCPRCGLEFSLFQSRAIACKGCSKGAYGCNMARCLRCDYEFPIGGVLVKSKEREKQLATYMNGILDNYNKSVGKSGRR</sequence>
<dbReference type="Proteomes" id="UP000752814">
    <property type="component" value="Unassembled WGS sequence"/>
</dbReference>
<protein>
    <submittedName>
        <fullName evidence="1">Uncharacterized protein</fullName>
    </submittedName>
</protein>
<dbReference type="EMBL" id="LVVT01000024">
    <property type="protein sequence ID" value="TQS81214.1"/>
    <property type="molecule type" value="Genomic_DNA"/>
</dbReference>
<evidence type="ECO:0000313" key="1">
    <source>
        <dbReference type="EMBL" id="TQS81214.1"/>
    </source>
</evidence>
<name>A0A8J8PER0_9ARCH</name>
<accession>A0A8J8PER0</accession>
<gene>
    <name evidence="1" type="ORF">A3207_04910</name>
</gene>
<dbReference type="RefSeq" id="WP_020448415.1">
    <property type="nucleotide sequence ID" value="NZ_CAYAXV010000002.1"/>
</dbReference>
<evidence type="ECO:0000313" key="2">
    <source>
        <dbReference type="Proteomes" id="UP000752814"/>
    </source>
</evidence>
<dbReference type="GeneID" id="41322939"/>